<protein>
    <submittedName>
        <fullName evidence="2">Uncharacterized protein</fullName>
    </submittedName>
</protein>
<dbReference type="Gene3D" id="1.10.8.10">
    <property type="entry name" value="DNA helicase RuvA subunit, C-terminal domain"/>
    <property type="match status" value="1"/>
</dbReference>
<gene>
    <name evidence="2" type="ORF">FB567DRAFT_594141</name>
</gene>
<dbReference type="OrthoDB" id="27198at2759"/>
<dbReference type="Proteomes" id="UP000813461">
    <property type="component" value="Unassembled WGS sequence"/>
</dbReference>
<feature type="region of interest" description="Disordered" evidence="1">
    <location>
        <begin position="1"/>
        <end position="36"/>
    </location>
</feature>
<dbReference type="AlphaFoldDB" id="A0A8K0VXA2"/>
<evidence type="ECO:0000256" key="1">
    <source>
        <dbReference type="SAM" id="MobiDB-lite"/>
    </source>
</evidence>
<keyword evidence="3" id="KW-1185">Reference proteome</keyword>
<name>A0A8K0VXA2_9PLEO</name>
<dbReference type="InterPro" id="IPR009060">
    <property type="entry name" value="UBA-like_sf"/>
</dbReference>
<accession>A0A8K0VXA2</accession>
<evidence type="ECO:0000313" key="3">
    <source>
        <dbReference type="Proteomes" id="UP000813461"/>
    </source>
</evidence>
<dbReference type="SUPFAM" id="SSF46934">
    <property type="entry name" value="UBA-like"/>
    <property type="match status" value="1"/>
</dbReference>
<proteinExistence type="predicted"/>
<organism evidence="2 3">
    <name type="scientific">Paraphoma chrysanthemicola</name>
    <dbReference type="NCBI Taxonomy" id="798071"/>
    <lineage>
        <taxon>Eukaryota</taxon>
        <taxon>Fungi</taxon>
        <taxon>Dikarya</taxon>
        <taxon>Ascomycota</taxon>
        <taxon>Pezizomycotina</taxon>
        <taxon>Dothideomycetes</taxon>
        <taxon>Pleosporomycetidae</taxon>
        <taxon>Pleosporales</taxon>
        <taxon>Pleosporineae</taxon>
        <taxon>Phaeosphaeriaceae</taxon>
        <taxon>Paraphoma</taxon>
    </lineage>
</organism>
<comment type="caution">
    <text evidence="2">The sequence shown here is derived from an EMBL/GenBank/DDBJ whole genome shotgun (WGS) entry which is preliminary data.</text>
</comment>
<reference evidence="2" key="1">
    <citation type="journal article" date="2021" name="Nat. Commun.">
        <title>Genetic determinants of endophytism in the Arabidopsis root mycobiome.</title>
        <authorList>
            <person name="Mesny F."/>
            <person name="Miyauchi S."/>
            <person name="Thiergart T."/>
            <person name="Pickel B."/>
            <person name="Atanasova L."/>
            <person name="Karlsson M."/>
            <person name="Huettel B."/>
            <person name="Barry K.W."/>
            <person name="Haridas S."/>
            <person name="Chen C."/>
            <person name="Bauer D."/>
            <person name="Andreopoulos W."/>
            <person name="Pangilinan J."/>
            <person name="LaButti K."/>
            <person name="Riley R."/>
            <person name="Lipzen A."/>
            <person name="Clum A."/>
            <person name="Drula E."/>
            <person name="Henrissat B."/>
            <person name="Kohler A."/>
            <person name="Grigoriev I.V."/>
            <person name="Martin F.M."/>
            <person name="Hacquard S."/>
        </authorList>
    </citation>
    <scope>NUCLEOTIDE SEQUENCE</scope>
    <source>
        <strain evidence="2">MPI-SDFR-AT-0120</strain>
    </source>
</reference>
<evidence type="ECO:0000313" key="2">
    <source>
        <dbReference type="EMBL" id="KAH7083616.1"/>
    </source>
</evidence>
<dbReference type="EMBL" id="JAGMVJ010000013">
    <property type="protein sequence ID" value="KAH7083616.1"/>
    <property type="molecule type" value="Genomic_DNA"/>
</dbReference>
<sequence>MPKRKAQTGPENMDSPAKKTKAAPKKDKKSTNDVYTSQQKAAITQFMSFTSVDRNAAIRVLKSHNWDAQTAVNA</sequence>
<dbReference type="Pfam" id="PF14555">
    <property type="entry name" value="UBA_4"/>
    <property type="match status" value="1"/>
</dbReference>
<feature type="compositionally biased region" description="Basic residues" evidence="1">
    <location>
        <begin position="18"/>
        <end position="28"/>
    </location>
</feature>